<proteinExistence type="predicted"/>
<sequence length="73" mass="7441">MLAERRPAPARAPAVATANGTTAENAAAISRGRLSSRLMRASSARPATAPTASTASGQTSWSGYVIMVPSARK</sequence>
<protein>
    <submittedName>
        <fullName evidence="2">Uncharacterized protein</fullName>
    </submittedName>
</protein>
<organism evidence="2 3">
    <name type="scientific">Nonomuraea africana</name>
    <dbReference type="NCBI Taxonomy" id="46171"/>
    <lineage>
        <taxon>Bacteria</taxon>
        <taxon>Bacillati</taxon>
        <taxon>Actinomycetota</taxon>
        <taxon>Actinomycetes</taxon>
        <taxon>Streptosporangiales</taxon>
        <taxon>Streptosporangiaceae</taxon>
        <taxon>Nonomuraea</taxon>
    </lineage>
</organism>
<comment type="caution">
    <text evidence="2">The sequence shown here is derived from an EMBL/GenBank/DDBJ whole genome shotgun (WGS) entry which is preliminary data.</text>
</comment>
<accession>A0ABR9KCX4</accession>
<keyword evidence="3" id="KW-1185">Reference proteome</keyword>
<dbReference type="EMBL" id="JADBEF010000001">
    <property type="protein sequence ID" value="MBE1559864.1"/>
    <property type="molecule type" value="Genomic_DNA"/>
</dbReference>
<evidence type="ECO:0000313" key="3">
    <source>
        <dbReference type="Proteomes" id="UP000661607"/>
    </source>
</evidence>
<gene>
    <name evidence="2" type="ORF">H4W81_002643</name>
</gene>
<feature type="compositionally biased region" description="Low complexity" evidence="1">
    <location>
        <begin position="9"/>
        <end position="56"/>
    </location>
</feature>
<feature type="region of interest" description="Disordered" evidence="1">
    <location>
        <begin position="1"/>
        <end position="58"/>
    </location>
</feature>
<evidence type="ECO:0000256" key="1">
    <source>
        <dbReference type="SAM" id="MobiDB-lite"/>
    </source>
</evidence>
<name>A0ABR9KCX4_9ACTN</name>
<dbReference type="Proteomes" id="UP000661607">
    <property type="component" value="Unassembled WGS sequence"/>
</dbReference>
<evidence type="ECO:0000313" key="2">
    <source>
        <dbReference type="EMBL" id="MBE1559864.1"/>
    </source>
</evidence>
<reference evidence="2 3" key="1">
    <citation type="submission" date="2020-10" db="EMBL/GenBank/DDBJ databases">
        <title>Sequencing the genomes of 1000 actinobacteria strains.</title>
        <authorList>
            <person name="Klenk H.-P."/>
        </authorList>
    </citation>
    <scope>NUCLEOTIDE SEQUENCE [LARGE SCALE GENOMIC DNA]</scope>
    <source>
        <strain evidence="2 3">DSM 43748</strain>
    </source>
</reference>
<dbReference type="RefSeq" id="WP_192775059.1">
    <property type="nucleotide sequence ID" value="NZ_BAAASY010000027.1"/>
</dbReference>